<reference evidence="2" key="1">
    <citation type="submission" date="2016-11" db="EMBL/GenBank/DDBJ databases">
        <title>The genome of Nicotiana attenuata.</title>
        <authorList>
            <person name="Xu S."/>
            <person name="Brockmoeller T."/>
            <person name="Gaquerel E."/>
            <person name="Navarro A."/>
            <person name="Kuhl H."/>
            <person name="Gase K."/>
            <person name="Ling Z."/>
            <person name="Zhou W."/>
            <person name="Kreitzer C."/>
            <person name="Stanke M."/>
            <person name="Tang H."/>
            <person name="Lyons E."/>
            <person name="Pandey P."/>
            <person name="Pandey S.P."/>
            <person name="Timmermann B."/>
            <person name="Baldwin I.T."/>
        </authorList>
    </citation>
    <scope>NUCLEOTIDE SEQUENCE [LARGE SCALE GENOMIC DNA]</scope>
    <source>
        <strain evidence="2">UT</strain>
    </source>
</reference>
<keyword evidence="1" id="KW-0472">Membrane</keyword>
<evidence type="ECO:0000256" key="1">
    <source>
        <dbReference type="SAM" id="Phobius"/>
    </source>
</evidence>
<keyword evidence="1" id="KW-1133">Transmembrane helix</keyword>
<organism evidence="2 3">
    <name type="scientific">Nicotiana attenuata</name>
    <name type="common">Coyote tobacco</name>
    <dbReference type="NCBI Taxonomy" id="49451"/>
    <lineage>
        <taxon>Eukaryota</taxon>
        <taxon>Viridiplantae</taxon>
        <taxon>Streptophyta</taxon>
        <taxon>Embryophyta</taxon>
        <taxon>Tracheophyta</taxon>
        <taxon>Spermatophyta</taxon>
        <taxon>Magnoliopsida</taxon>
        <taxon>eudicotyledons</taxon>
        <taxon>Gunneridae</taxon>
        <taxon>Pentapetalae</taxon>
        <taxon>asterids</taxon>
        <taxon>lamiids</taxon>
        <taxon>Solanales</taxon>
        <taxon>Solanaceae</taxon>
        <taxon>Nicotianoideae</taxon>
        <taxon>Nicotianeae</taxon>
        <taxon>Nicotiana</taxon>
    </lineage>
</organism>
<keyword evidence="1" id="KW-0812">Transmembrane</keyword>
<protein>
    <submittedName>
        <fullName evidence="2">Uncharacterized protein</fullName>
    </submittedName>
</protein>
<dbReference type="Gramene" id="OIT35256">
    <property type="protein sequence ID" value="OIT35256"/>
    <property type="gene ID" value="A4A49_61895"/>
</dbReference>
<comment type="caution">
    <text evidence="2">The sequence shown here is derived from an EMBL/GenBank/DDBJ whole genome shotgun (WGS) entry which is preliminary data.</text>
</comment>
<keyword evidence="3" id="KW-1185">Reference proteome</keyword>
<feature type="transmembrane region" description="Helical" evidence="1">
    <location>
        <begin position="31"/>
        <end position="51"/>
    </location>
</feature>
<evidence type="ECO:0000313" key="3">
    <source>
        <dbReference type="Proteomes" id="UP000187609"/>
    </source>
</evidence>
<sequence>MKKMKQIQKQEQKICNKMHIHAYGRSSKKDYNIISIINYNYFLVSLFLLYLTLNQLALTLAPSLTFPIPAEAAIFVFSIPTSNFSLTLRESFGLLPSRFGSAG</sequence>
<feature type="transmembrane region" description="Helical" evidence="1">
    <location>
        <begin position="57"/>
        <end position="79"/>
    </location>
</feature>
<dbReference type="AlphaFoldDB" id="A0A314L0U9"/>
<gene>
    <name evidence="2" type="ORF">A4A49_61895</name>
</gene>
<evidence type="ECO:0000313" key="2">
    <source>
        <dbReference type="EMBL" id="OIT35256.1"/>
    </source>
</evidence>
<accession>A0A314L0U9</accession>
<dbReference type="EMBL" id="MJEQ01000584">
    <property type="protein sequence ID" value="OIT35256.1"/>
    <property type="molecule type" value="Genomic_DNA"/>
</dbReference>
<name>A0A314L0U9_NICAT</name>
<proteinExistence type="predicted"/>
<dbReference type="Proteomes" id="UP000187609">
    <property type="component" value="Unassembled WGS sequence"/>
</dbReference>